<dbReference type="Gene3D" id="3.40.50.2300">
    <property type="match status" value="2"/>
</dbReference>
<name>A0A849BXQ8_9ACTN</name>
<evidence type="ECO:0000256" key="4">
    <source>
        <dbReference type="ARBA" id="ARBA00022729"/>
    </source>
</evidence>
<comment type="subcellular location">
    <subcellularLocation>
        <location evidence="1">Cell membrane</location>
        <topology evidence="1">Lipid-anchor</topology>
    </subcellularLocation>
</comment>
<dbReference type="PANTHER" id="PTHR34296:SF2">
    <property type="entry name" value="ABC TRANSPORTER GUANOSINE-BINDING PROTEIN NUPN"/>
    <property type="match status" value="1"/>
</dbReference>
<dbReference type="Pfam" id="PF02608">
    <property type="entry name" value="Bmp"/>
    <property type="match status" value="1"/>
</dbReference>
<feature type="domain" description="ABC transporter substrate-binding protein PnrA-like" evidence="9">
    <location>
        <begin position="57"/>
        <end position="353"/>
    </location>
</feature>
<proteinExistence type="inferred from homology"/>
<evidence type="ECO:0000256" key="3">
    <source>
        <dbReference type="ARBA" id="ARBA00022475"/>
    </source>
</evidence>
<dbReference type="GO" id="GO:0005886">
    <property type="term" value="C:plasma membrane"/>
    <property type="evidence" value="ECO:0007669"/>
    <property type="project" value="UniProtKB-SubCell"/>
</dbReference>
<organism evidence="10 11">
    <name type="scientific">Pseudokineococcus marinus</name>
    <dbReference type="NCBI Taxonomy" id="351215"/>
    <lineage>
        <taxon>Bacteria</taxon>
        <taxon>Bacillati</taxon>
        <taxon>Actinomycetota</taxon>
        <taxon>Actinomycetes</taxon>
        <taxon>Kineosporiales</taxon>
        <taxon>Kineosporiaceae</taxon>
        <taxon>Pseudokineococcus</taxon>
    </lineage>
</organism>
<dbReference type="InterPro" id="IPR003760">
    <property type="entry name" value="PnrA-like"/>
</dbReference>
<dbReference type="PANTHER" id="PTHR34296">
    <property type="entry name" value="TRANSCRIPTIONAL ACTIVATOR PROTEIN MED"/>
    <property type="match status" value="1"/>
</dbReference>
<comment type="caution">
    <text evidence="10">The sequence shown here is derived from an EMBL/GenBank/DDBJ whole genome shotgun (WGS) entry which is preliminary data.</text>
</comment>
<reference evidence="10 11" key="1">
    <citation type="submission" date="2020-05" db="EMBL/GenBank/DDBJ databases">
        <title>MicrobeNet Type strains.</title>
        <authorList>
            <person name="Nicholson A.C."/>
        </authorList>
    </citation>
    <scope>NUCLEOTIDE SEQUENCE [LARGE SCALE GENOMIC DNA]</scope>
    <source>
        <strain evidence="10 11">JCM 14547</strain>
    </source>
</reference>
<gene>
    <name evidence="10" type="ORF">HLB09_04245</name>
</gene>
<evidence type="ECO:0000256" key="2">
    <source>
        <dbReference type="ARBA" id="ARBA00008610"/>
    </source>
</evidence>
<keyword evidence="11" id="KW-1185">Reference proteome</keyword>
<keyword evidence="4 8" id="KW-0732">Signal</keyword>
<keyword evidence="3" id="KW-1003">Cell membrane</keyword>
<dbReference type="InterPro" id="IPR028082">
    <property type="entry name" value="Peripla_BP_I"/>
</dbReference>
<dbReference type="InterPro" id="IPR050957">
    <property type="entry name" value="BMP_lipoprotein"/>
</dbReference>
<dbReference type="CDD" id="cd06354">
    <property type="entry name" value="PBP1_PrnA-like"/>
    <property type="match status" value="1"/>
</dbReference>
<feature type="chain" id="PRO_5032315851" evidence="8">
    <location>
        <begin position="25"/>
        <end position="357"/>
    </location>
</feature>
<dbReference type="SUPFAM" id="SSF53822">
    <property type="entry name" value="Periplasmic binding protein-like I"/>
    <property type="match status" value="1"/>
</dbReference>
<evidence type="ECO:0000256" key="5">
    <source>
        <dbReference type="ARBA" id="ARBA00023136"/>
    </source>
</evidence>
<accession>A0A849BXQ8</accession>
<evidence type="ECO:0000256" key="6">
    <source>
        <dbReference type="ARBA" id="ARBA00023288"/>
    </source>
</evidence>
<dbReference type="RefSeq" id="WP_171202158.1">
    <property type="nucleotide sequence ID" value="NZ_BAAANP010000024.1"/>
</dbReference>
<dbReference type="EMBL" id="JABEMA010000032">
    <property type="protein sequence ID" value="NNH22308.1"/>
    <property type="molecule type" value="Genomic_DNA"/>
</dbReference>
<keyword evidence="5" id="KW-0472">Membrane</keyword>
<evidence type="ECO:0000313" key="10">
    <source>
        <dbReference type="EMBL" id="NNH22308.1"/>
    </source>
</evidence>
<dbReference type="AlphaFoldDB" id="A0A849BXQ8"/>
<evidence type="ECO:0000256" key="1">
    <source>
        <dbReference type="ARBA" id="ARBA00004193"/>
    </source>
</evidence>
<comment type="similarity">
    <text evidence="2">Belongs to the BMP lipoprotein family.</text>
</comment>
<protein>
    <submittedName>
        <fullName evidence="10">BMP family ABC transporter substrate-binding protein</fullName>
    </submittedName>
</protein>
<feature type="region of interest" description="Disordered" evidence="7">
    <location>
        <begin position="23"/>
        <end position="44"/>
    </location>
</feature>
<evidence type="ECO:0000313" key="11">
    <source>
        <dbReference type="Proteomes" id="UP000555552"/>
    </source>
</evidence>
<evidence type="ECO:0000259" key="9">
    <source>
        <dbReference type="Pfam" id="PF02608"/>
    </source>
</evidence>
<evidence type="ECO:0000256" key="8">
    <source>
        <dbReference type="SAM" id="SignalP"/>
    </source>
</evidence>
<dbReference type="Proteomes" id="UP000555552">
    <property type="component" value="Unassembled WGS sequence"/>
</dbReference>
<keyword evidence="6" id="KW-0449">Lipoprotein</keyword>
<dbReference type="PROSITE" id="PS51257">
    <property type="entry name" value="PROKAR_LIPOPROTEIN"/>
    <property type="match status" value="1"/>
</dbReference>
<feature type="signal peptide" evidence="8">
    <location>
        <begin position="1"/>
        <end position="24"/>
    </location>
</feature>
<sequence>MRRTLPGAALTLAALLVASGCAEDAPPQAGGSTSTEGGGSTCGNEVTIDEVTSVGLAFDSGGRGDLSFNDATVAGLEQAQEEIGFEATELSPNADGSNRGDLLRQLADAGNNPIIGNGFQFSEDMDTVAAEYPDTQFIRIDGGPSDCANVAVLTFAEPQGSFLVGAAAALTSETGVVGYVGANTSELIEGFRAGYTQGAQAVNPDIEVLTATLEPGPEDGYNDPAAARVAAEAQIEQGADVLYHASGSSGVGVFEAAAAADVWGIGVDQDQYNTIGDPALAEHILTSMLKNLDAAVYESLTTIVEEGSVDSQNLTLAEDGVGYSTTGGFIDDLVPQLEEYKQQIVDGEIEVSATPAS</sequence>
<evidence type="ECO:0000256" key="7">
    <source>
        <dbReference type="SAM" id="MobiDB-lite"/>
    </source>
</evidence>